<evidence type="ECO:0000313" key="10">
    <source>
        <dbReference type="Proteomes" id="UP000016932"/>
    </source>
</evidence>
<name>M2ZMG8_PSEFD</name>
<evidence type="ECO:0000256" key="6">
    <source>
        <dbReference type="RuleBase" id="RU371123"/>
    </source>
</evidence>
<feature type="domain" description="ERV/ALR sulfhydryl oxidase" evidence="8">
    <location>
        <begin position="81"/>
        <end position="181"/>
    </location>
</feature>
<evidence type="ECO:0000313" key="9">
    <source>
        <dbReference type="EMBL" id="EME80259.1"/>
    </source>
</evidence>
<gene>
    <name evidence="9" type="ORF">MYCFIDRAFT_212013</name>
</gene>
<accession>M2ZMG8</accession>
<reference evidence="9 10" key="1">
    <citation type="journal article" date="2012" name="PLoS Pathog.">
        <title>Diverse lifestyles and strategies of plant pathogenesis encoded in the genomes of eighteen Dothideomycetes fungi.</title>
        <authorList>
            <person name="Ohm R.A."/>
            <person name="Feau N."/>
            <person name="Henrissat B."/>
            <person name="Schoch C.L."/>
            <person name="Horwitz B.A."/>
            <person name="Barry K.W."/>
            <person name="Condon B.J."/>
            <person name="Copeland A.C."/>
            <person name="Dhillon B."/>
            <person name="Glaser F."/>
            <person name="Hesse C.N."/>
            <person name="Kosti I."/>
            <person name="LaButti K."/>
            <person name="Lindquist E.A."/>
            <person name="Lucas S."/>
            <person name="Salamov A.A."/>
            <person name="Bradshaw R.E."/>
            <person name="Ciuffetti L."/>
            <person name="Hamelin R.C."/>
            <person name="Kema G.H.J."/>
            <person name="Lawrence C."/>
            <person name="Scott J.A."/>
            <person name="Spatafora J.W."/>
            <person name="Turgeon B.G."/>
            <person name="de Wit P.J.G.M."/>
            <person name="Zhong S."/>
            <person name="Goodwin S.B."/>
            <person name="Grigoriev I.V."/>
        </authorList>
    </citation>
    <scope>NUCLEOTIDE SEQUENCE [LARGE SCALE GENOMIC DNA]</scope>
    <source>
        <strain evidence="9 10">CIRAD86</strain>
    </source>
</reference>
<dbReference type="HOGENOM" id="CLU_070631_2_1_1"/>
<evidence type="ECO:0000256" key="1">
    <source>
        <dbReference type="ARBA" id="ARBA00001974"/>
    </source>
</evidence>
<keyword evidence="6" id="KW-0812">Transmembrane</keyword>
<keyword evidence="2 6" id="KW-0285">Flavoprotein</keyword>
<comment type="catalytic activity">
    <reaction evidence="6">
        <text>2 R'C(R)SH + O2 = R'C(R)S-S(R)CR' + H2O2</text>
        <dbReference type="Rhea" id="RHEA:17357"/>
        <dbReference type="ChEBI" id="CHEBI:15379"/>
        <dbReference type="ChEBI" id="CHEBI:16240"/>
        <dbReference type="ChEBI" id="CHEBI:16520"/>
        <dbReference type="ChEBI" id="CHEBI:17412"/>
        <dbReference type="EC" id="1.8.3.2"/>
    </reaction>
</comment>
<dbReference type="GO" id="GO:0050660">
    <property type="term" value="F:flavin adenine dinucleotide binding"/>
    <property type="evidence" value="ECO:0007669"/>
    <property type="project" value="TreeGrafter"/>
</dbReference>
<feature type="compositionally biased region" description="Basic and acidic residues" evidence="7">
    <location>
        <begin position="190"/>
        <end position="223"/>
    </location>
</feature>
<dbReference type="GO" id="GO:0016971">
    <property type="term" value="F:flavin-dependent sulfhydryl oxidase activity"/>
    <property type="evidence" value="ECO:0007669"/>
    <property type="project" value="EnsemblFungi"/>
</dbReference>
<dbReference type="EMBL" id="KB446561">
    <property type="protein sequence ID" value="EME80259.1"/>
    <property type="molecule type" value="Genomic_DNA"/>
</dbReference>
<dbReference type="GO" id="GO:0060904">
    <property type="term" value="P:regulation of protein folding in endoplasmic reticulum"/>
    <property type="evidence" value="ECO:0007669"/>
    <property type="project" value="EnsemblFungi"/>
</dbReference>
<evidence type="ECO:0000259" key="8">
    <source>
        <dbReference type="PROSITE" id="PS51324"/>
    </source>
</evidence>
<protein>
    <recommendedName>
        <fullName evidence="6">Sulfhydryl oxidase</fullName>
        <ecNumber evidence="6">1.8.3.2</ecNumber>
    </recommendedName>
</protein>
<dbReference type="GO" id="GO:0005739">
    <property type="term" value="C:mitochondrion"/>
    <property type="evidence" value="ECO:0007669"/>
    <property type="project" value="TreeGrafter"/>
</dbReference>
<feature type="region of interest" description="Disordered" evidence="7">
    <location>
        <begin position="190"/>
        <end position="238"/>
    </location>
</feature>
<dbReference type="eggNOG" id="KOG3355">
    <property type="taxonomic scope" value="Eukaryota"/>
</dbReference>
<dbReference type="GO" id="GO:0005789">
    <property type="term" value="C:endoplasmic reticulum membrane"/>
    <property type="evidence" value="ECO:0007669"/>
    <property type="project" value="EnsemblFungi"/>
</dbReference>
<dbReference type="InterPro" id="IPR039799">
    <property type="entry name" value="ALR/ERV"/>
</dbReference>
<keyword evidence="6" id="KW-1133">Transmembrane helix</keyword>
<dbReference type="InterPro" id="IPR017905">
    <property type="entry name" value="ERV/ALR_sulphydryl_oxidase"/>
</dbReference>
<keyword evidence="4 6" id="KW-0560">Oxidoreductase</keyword>
<keyword evidence="10" id="KW-1185">Reference proteome</keyword>
<dbReference type="FunFam" id="1.20.120.310:FF:000002">
    <property type="entry name" value="Sulfhydryl oxidase"/>
    <property type="match status" value="1"/>
</dbReference>
<evidence type="ECO:0000256" key="5">
    <source>
        <dbReference type="ARBA" id="ARBA00023157"/>
    </source>
</evidence>
<sequence length="238" mass="26421">MAPVRAGRRYYIILAVFCMFAFFGIQKGFHAMRDSADALAIRRADRAATHASLALQETDSDTLHLGQTALTGHAIASKLGNETAKAELGRAAWKVLHTMMARFPDKPTEDESTALRSFIHLFQRLYPCGECAEHFGGLLKKFPPQVSSRSAAAAWACHVHNKVNERLKKEIFDCANIGDFYDCGCADDDEKKGGNAKEEDVSTREIKRASDKPEMSDEQKEKLSSNGRDLNLDLLLDQ</sequence>
<dbReference type="PROSITE" id="PS51324">
    <property type="entry name" value="ERV_ALR"/>
    <property type="match status" value="1"/>
</dbReference>
<evidence type="ECO:0000256" key="7">
    <source>
        <dbReference type="SAM" id="MobiDB-lite"/>
    </source>
</evidence>
<comment type="cofactor">
    <cofactor evidence="1 6">
        <name>FAD</name>
        <dbReference type="ChEBI" id="CHEBI:57692"/>
    </cofactor>
</comment>
<organism evidence="9 10">
    <name type="scientific">Pseudocercospora fijiensis (strain CIRAD86)</name>
    <name type="common">Black leaf streak disease fungus</name>
    <name type="synonym">Mycosphaerella fijiensis</name>
    <dbReference type="NCBI Taxonomy" id="383855"/>
    <lineage>
        <taxon>Eukaryota</taxon>
        <taxon>Fungi</taxon>
        <taxon>Dikarya</taxon>
        <taxon>Ascomycota</taxon>
        <taxon>Pezizomycotina</taxon>
        <taxon>Dothideomycetes</taxon>
        <taxon>Dothideomycetidae</taxon>
        <taxon>Mycosphaerellales</taxon>
        <taxon>Mycosphaerellaceae</taxon>
        <taxon>Pseudocercospora</taxon>
    </lineage>
</organism>
<feature type="transmembrane region" description="Helical" evidence="6">
    <location>
        <begin position="6"/>
        <end position="25"/>
    </location>
</feature>
<dbReference type="STRING" id="383855.M2ZMG8"/>
<evidence type="ECO:0000256" key="2">
    <source>
        <dbReference type="ARBA" id="ARBA00022630"/>
    </source>
</evidence>
<dbReference type="Proteomes" id="UP000016932">
    <property type="component" value="Unassembled WGS sequence"/>
</dbReference>
<dbReference type="Pfam" id="PF04777">
    <property type="entry name" value="Evr1_Alr"/>
    <property type="match status" value="1"/>
</dbReference>
<evidence type="ECO:0000256" key="3">
    <source>
        <dbReference type="ARBA" id="ARBA00022827"/>
    </source>
</evidence>
<dbReference type="OrthoDB" id="409992at2759"/>
<proteinExistence type="predicted"/>
<keyword evidence="3 6" id="KW-0274">FAD</keyword>
<dbReference type="Gene3D" id="1.20.120.310">
    <property type="entry name" value="ERV/ALR sulfhydryl oxidase domain"/>
    <property type="match status" value="1"/>
</dbReference>
<dbReference type="RefSeq" id="XP_007929258.1">
    <property type="nucleotide sequence ID" value="XM_007931067.1"/>
</dbReference>
<evidence type="ECO:0000256" key="4">
    <source>
        <dbReference type="ARBA" id="ARBA00023002"/>
    </source>
</evidence>
<keyword evidence="5" id="KW-1015">Disulfide bond</keyword>
<keyword evidence="6" id="KW-0472">Membrane</keyword>
<dbReference type="KEGG" id="pfj:MYCFIDRAFT_212013"/>
<dbReference type="InterPro" id="IPR036774">
    <property type="entry name" value="ERV/ALR_sulphydryl_oxid_sf"/>
</dbReference>
<dbReference type="GeneID" id="19337581"/>
<dbReference type="PANTHER" id="PTHR12645:SF1">
    <property type="entry name" value="FAD-LINKED SULFHYDRYL OXIDASE ERV2"/>
    <property type="match status" value="1"/>
</dbReference>
<dbReference type="PANTHER" id="PTHR12645">
    <property type="entry name" value="ALR/ERV"/>
    <property type="match status" value="1"/>
</dbReference>
<dbReference type="VEuPathDB" id="FungiDB:MYCFIDRAFT_212013"/>
<dbReference type="AlphaFoldDB" id="M2ZMG8"/>
<dbReference type="EC" id="1.8.3.2" evidence="6"/>
<dbReference type="SUPFAM" id="SSF69000">
    <property type="entry name" value="FAD-dependent thiol oxidase"/>
    <property type="match status" value="1"/>
</dbReference>